<dbReference type="PANTHER" id="PTHR30537">
    <property type="entry name" value="HTH-TYPE TRANSCRIPTIONAL REGULATOR"/>
    <property type="match status" value="1"/>
</dbReference>
<gene>
    <name evidence="6" type="ORF">E2566_02370</name>
</gene>
<dbReference type="InterPro" id="IPR058163">
    <property type="entry name" value="LysR-type_TF_proteobact-type"/>
</dbReference>
<dbReference type="GeneID" id="90761781"/>
<sequence>MNTPNLSGYLNQFQVLIKVAETGNLSRAARELGLTPSAVSKSLTQLESVVGNELISRETRPFQLTASGRRILQVAHRVLTDIEGLAAGNYASNVQTETLRISCSVAFGCMHIPRISGEFQSLHPGIGIHVTLDDRIINLARDEFDIALRISSEASQSGENDESLMDISWFYCASPVYLKRHPPISTPADLRFHQCLVYPQMTSEGRWTFHHRGKSETVRVVPHFSCNSSLLLLQRALAHGGVACLPNYLVSHYVDSGKLIRVLPEHDPGVTHRLQAIISPSSQGGKSTGRFIDFLKKTLRKKCDDALIADDNICESYSQFKR</sequence>
<dbReference type="SUPFAM" id="SSF53850">
    <property type="entry name" value="Periplasmic binding protein-like II"/>
    <property type="match status" value="1"/>
</dbReference>
<evidence type="ECO:0000256" key="3">
    <source>
        <dbReference type="ARBA" id="ARBA00023125"/>
    </source>
</evidence>
<accession>A0ABX6KZ84</accession>
<keyword evidence="3" id="KW-0238">DNA-binding</keyword>
<dbReference type="PANTHER" id="PTHR30537:SF35">
    <property type="entry name" value="TRANSCRIPTIONAL REGULATORY PROTEIN"/>
    <property type="match status" value="1"/>
</dbReference>
<evidence type="ECO:0000259" key="5">
    <source>
        <dbReference type="PROSITE" id="PS50931"/>
    </source>
</evidence>
<protein>
    <submittedName>
        <fullName evidence="6">LysR family transcriptional regulator</fullName>
    </submittedName>
</protein>
<comment type="similarity">
    <text evidence="1">Belongs to the LysR transcriptional regulatory family.</text>
</comment>
<dbReference type="InterPro" id="IPR036388">
    <property type="entry name" value="WH-like_DNA-bd_sf"/>
</dbReference>
<dbReference type="InterPro" id="IPR000847">
    <property type="entry name" value="LysR_HTH_N"/>
</dbReference>
<name>A0ABX6KZ84_9GAMM</name>
<keyword evidence="7" id="KW-1185">Reference proteome</keyword>
<dbReference type="InterPro" id="IPR036390">
    <property type="entry name" value="WH_DNA-bd_sf"/>
</dbReference>
<evidence type="ECO:0000256" key="2">
    <source>
        <dbReference type="ARBA" id="ARBA00023015"/>
    </source>
</evidence>
<dbReference type="SUPFAM" id="SSF46785">
    <property type="entry name" value="Winged helix' DNA-binding domain"/>
    <property type="match status" value="1"/>
</dbReference>
<keyword evidence="4" id="KW-0804">Transcription</keyword>
<dbReference type="Proteomes" id="UP000502681">
    <property type="component" value="Chromosome"/>
</dbReference>
<reference evidence="6 7" key="1">
    <citation type="submission" date="2019-04" db="EMBL/GenBank/DDBJ databases">
        <title>Whole Genome Sequencing of Pectobacterium punjabense SS95.</title>
        <authorList>
            <person name="Sarfraz S."/>
            <person name="Oulghazi S."/>
            <person name="Roques C."/>
            <person name="Vandecasteele C."/>
            <person name="Faure D."/>
        </authorList>
    </citation>
    <scope>NUCLEOTIDE SEQUENCE [LARGE SCALE GENOMIC DNA]</scope>
    <source>
        <strain evidence="6 7">SS95</strain>
    </source>
</reference>
<dbReference type="RefSeq" id="WP_107169462.1">
    <property type="nucleotide sequence ID" value="NZ_CP038498.1"/>
</dbReference>
<feature type="domain" description="HTH lysR-type" evidence="5">
    <location>
        <begin position="10"/>
        <end position="65"/>
    </location>
</feature>
<dbReference type="CDD" id="cd08422">
    <property type="entry name" value="PBP2_CrgA_like"/>
    <property type="match status" value="1"/>
</dbReference>
<evidence type="ECO:0000256" key="4">
    <source>
        <dbReference type="ARBA" id="ARBA00023163"/>
    </source>
</evidence>
<evidence type="ECO:0000313" key="7">
    <source>
        <dbReference type="Proteomes" id="UP000502681"/>
    </source>
</evidence>
<dbReference type="EMBL" id="CP038498">
    <property type="protein sequence ID" value="QJA18862.1"/>
    <property type="molecule type" value="Genomic_DNA"/>
</dbReference>
<dbReference type="Pfam" id="PF00126">
    <property type="entry name" value="HTH_1"/>
    <property type="match status" value="1"/>
</dbReference>
<keyword evidence="2" id="KW-0805">Transcription regulation</keyword>
<dbReference type="PROSITE" id="PS50931">
    <property type="entry name" value="HTH_LYSR"/>
    <property type="match status" value="1"/>
</dbReference>
<dbReference type="Gene3D" id="1.10.10.10">
    <property type="entry name" value="Winged helix-like DNA-binding domain superfamily/Winged helix DNA-binding domain"/>
    <property type="match status" value="1"/>
</dbReference>
<evidence type="ECO:0000256" key="1">
    <source>
        <dbReference type="ARBA" id="ARBA00009437"/>
    </source>
</evidence>
<evidence type="ECO:0000313" key="6">
    <source>
        <dbReference type="EMBL" id="QJA18862.1"/>
    </source>
</evidence>
<proteinExistence type="inferred from homology"/>
<dbReference type="Pfam" id="PF03466">
    <property type="entry name" value="LysR_substrate"/>
    <property type="match status" value="1"/>
</dbReference>
<dbReference type="InterPro" id="IPR005119">
    <property type="entry name" value="LysR_subst-bd"/>
</dbReference>
<dbReference type="Gene3D" id="3.40.190.290">
    <property type="match status" value="1"/>
</dbReference>
<organism evidence="6 7">
    <name type="scientific">Pectobacterium punjabense</name>
    <dbReference type="NCBI Taxonomy" id="2108399"/>
    <lineage>
        <taxon>Bacteria</taxon>
        <taxon>Pseudomonadati</taxon>
        <taxon>Pseudomonadota</taxon>
        <taxon>Gammaproteobacteria</taxon>
        <taxon>Enterobacterales</taxon>
        <taxon>Pectobacteriaceae</taxon>
        <taxon>Pectobacterium</taxon>
    </lineage>
</organism>